<evidence type="ECO:0000256" key="2">
    <source>
        <dbReference type="ARBA" id="ARBA00022679"/>
    </source>
</evidence>
<evidence type="ECO:0000313" key="6">
    <source>
        <dbReference type="Proteomes" id="UP001059822"/>
    </source>
</evidence>
<dbReference type="EMBL" id="CP089285">
    <property type="protein sequence ID" value="UTO56235.1"/>
    <property type="molecule type" value="Genomic_DNA"/>
</dbReference>
<dbReference type="RefSeq" id="WP_218194130.1">
    <property type="nucleotide sequence ID" value="NZ_CP054597.1"/>
</dbReference>
<keyword evidence="7" id="KW-1185">Reference proteome</keyword>
<feature type="domain" description="Methyltransferase type 11" evidence="3">
    <location>
        <begin position="50"/>
        <end position="141"/>
    </location>
</feature>
<dbReference type="InterPro" id="IPR050602">
    <property type="entry name" value="Malonyl-ACP_OMT"/>
</dbReference>
<dbReference type="InterPro" id="IPR013216">
    <property type="entry name" value="Methyltransf_11"/>
</dbReference>
<dbReference type="CDD" id="cd02440">
    <property type="entry name" value="AdoMet_MTases"/>
    <property type="match status" value="1"/>
</dbReference>
<dbReference type="PANTHER" id="PTHR13090:SF1">
    <property type="entry name" value="ARGININE-HYDROXYLASE NDUFAF5, MITOCHONDRIAL"/>
    <property type="match status" value="1"/>
</dbReference>
<evidence type="ECO:0000313" key="7">
    <source>
        <dbReference type="Proteomes" id="UP001059985"/>
    </source>
</evidence>
<organism evidence="4 6">
    <name type="scientific">Neoehrlichia mikurensis</name>
    <dbReference type="NCBI Taxonomy" id="89586"/>
    <lineage>
        <taxon>Bacteria</taxon>
        <taxon>Pseudomonadati</taxon>
        <taxon>Pseudomonadota</taxon>
        <taxon>Alphaproteobacteria</taxon>
        <taxon>Rickettsiales</taxon>
        <taxon>Anaplasmataceae</taxon>
        <taxon>Candidatus Neoehrlichia</taxon>
    </lineage>
</organism>
<keyword evidence="1 4" id="KW-0489">Methyltransferase</keyword>
<dbReference type="AlphaFoldDB" id="A0A9Q9BRN9"/>
<dbReference type="Proteomes" id="UP001059985">
    <property type="component" value="Chromosome"/>
</dbReference>
<reference evidence="4" key="1">
    <citation type="journal article" date="2022" name="Microorganisms">
        <title>Assembly and Comparison of Ca. Neoehrlichia mikurensis Genomes.</title>
        <authorList>
            <person name="Azagi T."/>
            <person name="Dirks R.P."/>
            <person name="Yebra-Pimentel E.S."/>
            <person name="Schaap P.J."/>
            <person name="Koehorst J.J."/>
            <person name="Esser H.J."/>
            <person name="Sprong H."/>
        </authorList>
    </citation>
    <scope>NUCLEOTIDE SEQUENCE</scope>
    <source>
        <strain evidence="5">18-2804</strain>
        <strain evidence="4">18-2837</strain>
    </source>
</reference>
<protein>
    <submittedName>
        <fullName evidence="4">Class I SAM-dependent methyltransferase</fullName>
    </submittedName>
</protein>
<dbReference type="Pfam" id="PF08241">
    <property type="entry name" value="Methyltransf_11"/>
    <property type="match status" value="1"/>
</dbReference>
<sequence>MPIFNRSLVKSYKDRVIENGLYSGVLFDEIVGIIVDRLLFLHLDLECFLLNLGCRNGTLLENLLQKKVISNVNQVLQSDISYGFLSKVKFGYKVVADDEALPFKENTFDVVVSNMSLHNVNHLVNVLRNIRNLLKKKGILIATLFGSKTLFELKMSFIRAEMSRGVAPRILPFIKPEEAILLMQNSGYTDLVVDIDVIKFKYDDIYILLHDLKNMGEGNVLSARDDSKSLTREIIDNTWNLYKEFFSSDGINVSAVFEIIILKGVNQ</sequence>
<dbReference type="Proteomes" id="UP001059822">
    <property type="component" value="Chromosome"/>
</dbReference>
<dbReference type="GO" id="GO:0008757">
    <property type="term" value="F:S-adenosylmethionine-dependent methyltransferase activity"/>
    <property type="evidence" value="ECO:0007669"/>
    <property type="project" value="InterPro"/>
</dbReference>
<gene>
    <name evidence="5" type="ORF">LUA81_03950</name>
    <name evidence="4" type="ORF">LUA82_03985</name>
</gene>
<dbReference type="EMBL" id="CP089286">
    <property type="protein sequence ID" value="UTO55315.1"/>
    <property type="molecule type" value="Genomic_DNA"/>
</dbReference>
<evidence type="ECO:0000313" key="4">
    <source>
        <dbReference type="EMBL" id="UTO55315.1"/>
    </source>
</evidence>
<accession>A0A9Q9BRN9</accession>
<dbReference type="PANTHER" id="PTHR13090">
    <property type="entry name" value="ARGININE-HYDROXYLASE NDUFAF5, MITOCHONDRIAL"/>
    <property type="match status" value="1"/>
</dbReference>
<evidence type="ECO:0000256" key="1">
    <source>
        <dbReference type="ARBA" id="ARBA00022603"/>
    </source>
</evidence>
<evidence type="ECO:0000259" key="3">
    <source>
        <dbReference type="Pfam" id="PF08241"/>
    </source>
</evidence>
<keyword evidence="2" id="KW-0808">Transferase</keyword>
<dbReference type="GO" id="GO:0032259">
    <property type="term" value="P:methylation"/>
    <property type="evidence" value="ECO:0007669"/>
    <property type="project" value="UniProtKB-KW"/>
</dbReference>
<evidence type="ECO:0000313" key="5">
    <source>
        <dbReference type="EMBL" id="UTO56235.1"/>
    </source>
</evidence>
<name>A0A9Q9BRN9_9RICK</name>
<proteinExistence type="predicted"/>